<dbReference type="EMBL" id="JARQZJ010000142">
    <property type="protein sequence ID" value="KAK9892992.1"/>
    <property type="molecule type" value="Genomic_DNA"/>
</dbReference>
<dbReference type="AlphaFoldDB" id="A0AAW1VBE3"/>
<evidence type="ECO:0000313" key="2">
    <source>
        <dbReference type="Proteomes" id="UP001431783"/>
    </source>
</evidence>
<organism evidence="1 2">
    <name type="scientific">Henosepilachna vigintioctopunctata</name>
    <dbReference type="NCBI Taxonomy" id="420089"/>
    <lineage>
        <taxon>Eukaryota</taxon>
        <taxon>Metazoa</taxon>
        <taxon>Ecdysozoa</taxon>
        <taxon>Arthropoda</taxon>
        <taxon>Hexapoda</taxon>
        <taxon>Insecta</taxon>
        <taxon>Pterygota</taxon>
        <taxon>Neoptera</taxon>
        <taxon>Endopterygota</taxon>
        <taxon>Coleoptera</taxon>
        <taxon>Polyphaga</taxon>
        <taxon>Cucujiformia</taxon>
        <taxon>Coccinelloidea</taxon>
        <taxon>Coccinellidae</taxon>
        <taxon>Epilachninae</taxon>
        <taxon>Epilachnini</taxon>
        <taxon>Henosepilachna</taxon>
    </lineage>
</organism>
<gene>
    <name evidence="1" type="ORF">WA026_023050</name>
</gene>
<name>A0AAW1VBE3_9CUCU</name>
<accession>A0AAW1VBE3</accession>
<dbReference type="Proteomes" id="UP001431783">
    <property type="component" value="Unassembled WGS sequence"/>
</dbReference>
<proteinExistence type="predicted"/>
<comment type="caution">
    <text evidence="1">The sequence shown here is derived from an EMBL/GenBank/DDBJ whole genome shotgun (WGS) entry which is preliminary data.</text>
</comment>
<protein>
    <submittedName>
        <fullName evidence="1">Uncharacterized protein</fullName>
    </submittedName>
</protein>
<feature type="non-terminal residue" evidence="1">
    <location>
        <position position="1"/>
    </location>
</feature>
<keyword evidence="2" id="KW-1185">Reference proteome</keyword>
<sequence>NEIITEQFGKTKLKDYYSTISTISTCPKVVSLTEDDEPKSKQAKLDSASLHKECFSESGMTCFGRRSEERILLKYPDLVKPLLLPNAVLANWVQQGLLSFELVVIGPILAFDLTGSH</sequence>
<reference evidence="1 2" key="1">
    <citation type="submission" date="2023-03" db="EMBL/GenBank/DDBJ databases">
        <title>Genome insight into feeding habits of ladybird beetles.</title>
        <authorList>
            <person name="Li H.-S."/>
            <person name="Huang Y.-H."/>
            <person name="Pang H."/>
        </authorList>
    </citation>
    <scope>NUCLEOTIDE SEQUENCE [LARGE SCALE GENOMIC DNA]</scope>
    <source>
        <strain evidence="1">SYSU_2023b</strain>
        <tissue evidence="1">Whole body</tissue>
    </source>
</reference>
<evidence type="ECO:0000313" key="1">
    <source>
        <dbReference type="EMBL" id="KAK9892992.1"/>
    </source>
</evidence>